<dbReference type="InterPro" id="IPR052752">
    <property type="entry name" value="NACHT-WD_repeat"/>
</dbReference>
<feature type="domain" description="NWD1/2-like winged helix-turn-helix" evidence="7">
    <location>
        <begin position="702"/>
        <end position="819"/>
    </location>
</feature>
<keyword evidence="1 3" id="KW-0853">WD repeat</keyword>
<feature type="region of interest" description="Disordered" evidence="4">
    <location>
        <begin position="1"/>
        <end position="71"/>
    </location>
</feature>
<dbReference type="Gene3D" id="3.40.50.300">
    <property type="entry name" value="P-loop containing nucleotide triphosphate hydrolases"/>
    <property type="match status" value="1"/>
</dbReference>
<feature type="domain" description="NACHT" evidence="5">
    <location>
        <begin position="479"/>
        <end position="652"/>
    </location>
</feature>
<dbReference type="Pfam" id="PF00400">
    <property type="entry name" value="WD40"/>
    <property type="match status" value="1"/>
</dbReference>
<dbReference type="InterPro" id="IPR025139">
    <property type="entry name" value="DUF4062"/>
</dbReference>
<protein>
    <submittedName>
        <fullName evidence="8">Uncharacterized protein</fullName>
    </submittedName>
</protein>
<evidence type="ECO:0000259" key="7">
    <source>
        <dbReference type="Pfam" id="PF25469"/>
    </source>
</evidence>
<dbReference type="InterPro" id="IPR007111">
    <property type="entry name" value="NACHT_NTPase"/>
</dbReference>
<dbReference type="PROSITE" id="PS50294">
    <property type="entry name" value="WD_REPEATS_REGION"/>
    <property type="match status" value="1"/>
</dbReference>
<sequence length="1791" mass="202381">MSGSAKKGTSKLVTPSNSKKSLSTRQSSFTSKPGISLIQKAEAKGSHIGVKSNENKKDRKSVPVNGEGVQKERPQYDTDVTKNFNDMIDGDLSNVPALPKSMVRIFLSSTFSDFRAERNTLAREVYPYLRDYCTARDLDFQVVDMRWGVTEDSQNDHSVEKLCLLEVDNCQKSSLGPNFIVLSGDRYGFRPIPVELDVKQFEVLRFEATKLDLKDRALLDEWYKLDENAVPSIYLLQPIRSKFTFYADFSPGCSEVRKRDTEEWNKTYEALQGVLRKAALEVFKQNKISSQQKEQFFISVTECEIQDGILNASDVNSHCLVYKRQFNGVDDKALADAQASRFMEIKTTDKGPAIDGEVQTLRTDLFEKKIKSKLKDSNIHTYTLAWTPQGVSPEQSTQHKDYLARFCKDFIKDCTHLIDIAWQEVSQIPIKLSNYYSDYVETIHHLSFCNMKCESFAGQEEVLDKARAYILNDFIKTPLIIHAESGVGKTSIMAMIMKSIPKWLKDKSHTRLIRFLGTSPNTLNIFDVLFSVLGQVSDSYDMIIPPLNYKSMAALQAFIPRYLRQIATTAKEPVIILLDSIDQLTAQNDAYLMKWLPTMVPQNVKLIVSMLPNEHDILQNCKKLLPNSECYVEVPMLPERTGQEIMKMYLSKRKRKITDKQMTLLLSVFREAPSPLFLKLLLDEARVWKSYTPMEDIVLSPSVKQAINKLFEKLEKKFGVILVSHALGYITVGLAGLTEFEIEDVLSCDDDVLNDVYRYHDPPVPGIVRIPPVLWARIRYDIKEYIVERMSYGRTTLNWYHRQFIETASERYTSDGKDIALHRNLALLFLQEHGLKRTVILKNRNNLEISDADRQVTPQPFTPKNCRKLACLPYHASKAFSTLGREFVKTNILCNFQYLCMRIAAFSVPSVLQDLNEFLNKTDDDEVLLLQQFLQVSKENLTQPVRMAFSILSSLNPQSNMACLNKLVDDAKAFLESQTVPLLIPSFPCLAPRRDASSAVLASVSDVTEILDYCSDSVLLKVRVSEDQKEYRSPYVLFNTATQESDYLGIVNGKDIGSQLYYNGNHVFYGTSSAVVCFNAKTKSTDECPFKEIVSDWSESQIPVFLAFNKENNYGAVMFPDIIIVISIPSLTFSQSFVTGKMLTRFKSCLILNDSKIIAIGVQENSSAVDSQGPENQHFICLFNFGKREPIASYFTDKQMDLMMQAFAGSEETYAIAVKTQRNNDEQGPDGRAASGFKTEILLFDAGNLKQLKSFEFDGEVLQIEGNPMKSEFKVLTTDGFMRSLNRSNETKFPVKSSVKMFTTLWEKGLVLLCSGQGMINLCNSDGQLVGVFPAYSVAIKNIKINDQLVTLSSNCELKLWSVDALMSVVKQAEDTASNESASLLGQLDVTAMEVSLDDKLIFICKEDNTMQIWDSEAFQLRSKFQMGLTGSLLHPLNNSIIVHDTTLGKLKVFDLTGKCLFEPPTSVQNVMFSELNSSRKTLYLISAIKKGKEQIDEINMDLMQYVKCIKFQQSLTYESLDFKLSEGDRYLIIRSKISEQEFDSFKATWKKGWWGEQNCRFKFHAVDLKQGNGALVPCLRILSKIPTLGIGYLPMGPSTVLITTRRWVVFWDIPTGKCDQRMCKETKEPMFYLPTWCGGDQCTGQTSVMETDTQRSLLAVGSDDGYVMVYNVATGVPADKKKPATKHTGKVQKIAISLNGKWLASACSDNVLKLWDLGTYRELFSVGLDASVQRLAFNSASTRLLLYTGHETTRIMVFDGIRTNPLPDKNPPVLFIGDGQGVKKKKKILP</sequence>
<comment type="caution">
    <text evidence="8">The sequence shown here is derived from an EMBL/GenBank/DDBJ whole genome shotgun (WGS) entry which is preliminary data.</text>
</comment>
<dbReference type="Pfam" id="PF25469">
    <property type="entry name" value="WHD_NWD1"/>
    <property type="match status" value="1"/>
</dbReference>
<dbReference type="InterPro" id="IPR057588">
    <property type="entry name" value="NWD1/2-like_WH"/>
</dbReference>
<evidence type="ECO:0000259" key="6">
    <source>
        <dbReference type="Pfam" id="PF13271"/>
    </source>
</evidence>
<dbReference type="SUPFAM" id="SSF52540">
    <property type="entry name" value="P-loop containing nucleoside triphosphate hydrolases"/>
    <property type="match status" value="1"/>
</dbReference>
<evidence type="ECO:0000256" key="1">
    <source>
        <dbReference type="ARBA" id="ARBA00022574"/>
    </source>
</evidence>
<dbReference type="Gene3D" id="2.130.10.10">
    <property type="entry name" value="YVTN repeat-like/Quinoprotein amine dehydrogenase"/>
    <property type="match status" value="2"/>
</dbReference>
<dbReference type="InterPro" id="IPR027417">
    <property type="entry name" value="P-loop_NTPase"/>
</dbReference>
<dbReference type="SUPFAM" id="SSF50998">
    <property type="entry name" value="Quinoprotein alcohol dehydrogenase-like"/>
    <property type="match status" value="1"/>
</dbReference>
<evidence type="ECO:0000256" key="4">
    <source>
        <dbReference type="SAM" id="MobiDB-lite"/>
    </source>
</evidence>
<dbReference type="OrthoDB" id="2325716at2759"/>
<reference evidence="8" key="2">
    <citation type="submission" date="2020-11" db="EMBL/GenBank/DDBJ databases">
        <authorList>
            <person name="McCartney M.A."/>
            <person name="Auch B."/>
            <person name="Kono T."/>
            <person name="Mallez S."/>
            <person name="Becker A."/>
            <person name="Gohl D.M."/>
            <person name="Silverstein K.A.T."/>
            <person name="Koren S."/>
            <person name="Bechman K.B."/>
            <person name="Herman A."/>
            <person name="Abrahante J.E."/>
            <person name="Garbe J."/>
        </authorList>
    </citation>
    <scope>NUCLEOTIDE SEQUENCE</scope>
    <source>
        <strain evidence="8">Duluth1</strain>
        <tissue evidence="8">Whole animal</tissue>
    </source>
</reference>
<dbReference type="Pfam" id="PF05729">
    <property type="entry name" value="NACHT"/>
    <property type="match status" value="1"/>
</dbReference>
<dbReference type="PROSITE" id="PS50082">
    <property type="entry name" value="WD_REPEATS_2"/>
    <property type="match status" value="1"/>
</dbReference>
<evidence type="ECO:0000313" key="9">
    <source>
        <dbReference type="Proteomes" id="UP000828390"/>
    </source>
</evidence>
<dbReference type="InterPro" id="IPR015943">
    <property type="entry name" value="WD40/YVTN_repeat-like_dom_sf"/>
</dbReference>
<dbReference type="InterPro" id="IPR036322">
    <property type="entry name" value="WD40_repeat_dom_sf"/>
</dbReference>
<feature type="compositionally biased region" description="Polar residues" evidence="4">
    <location>
        <begin position="11"/>
        <end position="33"/>
    </location>
</feature>
<dbReference type="SMART" id="SM00320">
    <property type="entry name" value="WD40"/>
    <property type="match status" value="5"/>
</dbReference>
<dbReference type="SUPFAM" id="SSF50978">
    <property type="entry name" value="WD40 repeat-like"/>
    <property type="match status" value="1"/>
</dbReference>
<keyword evidence="9" id="KW-1185">Reference proteome</keyword>
<dbReference type="EMBL" id="JAIWYP010000002">
    <property type="protein sequence ID" value="KAH3861364.1"/>
    <property type="molecule type" value="Genomic_DNA"/>
</dbReference>
<feature type="domain" description="DUF4062" evidence="6">
    <location>
        <begin position="104"/>
        <end position="190"/>
    </location>
</feature>
<accession>A0A9D4LP31</accession>
<keyword evidence="2" id="KW-0677">Repeat</keyword>
<organism evidence="8 9">
    <name type="scientific">Dreissena polymorpha</name>
    <name type="common">Zebra mussel</name>
    <name type="synonym">Mytilus polymorpha</name>
    <dbReference type="NCBI Taxonomy" id="45954"/>
    <lineage>
        <taxon>Eukaryota</taxon>
        <taxon>Metazoa</taxon>
        <taxon>Spiralia</taxon>
        <taxon>Lophotrochozoa</taxon>
        <taxon>Mollusca</taxon>
        <taxon>Bivalvia</taxon>
        <taxon>Autobranchia</taxon>
        <taxon>Heteroconchia</taxon>
        <taxon>Euheterodonta</taxon>
        <taxon>Imparidentia</taxon>
        <taxon>Neoheterodontei</taxon>
        <taxon>Myida</taxon>
        <taxon>Dreissenoidea</taxon>
        <taxon>Dreissenidae</taxon>
        <taxon>Dreissena</taxon>
    </lineage>
</organism>
<gene>
    <name evidence="8" type="ORF">DPMN_024291</name>
</gene>
<name>A0A9D4LP31_DREPO</name>
<evidence type="ECO:0000256" key="2">
    <source>
        <dbReference type="ARBA" id="ARBA00022737"/>
    </source>
</evidence>
<reference evidence="8" key="1">
    <citation type="journal article" date="2019" name="bioRxiv">
        <title>The Genome of the Zebra Mussel, Dreissena polymorpha: A Resource for Invasive Species Research.</title>
        <authorList>
            <person name="McCartney M.A."/>
            <person name="Auch B."/>
            <person name="Kono T."/>
            <person name="Mallez S."/>
            <person name="Zhang Y."/>
            <person name="Obille A."/>
            <person name="Becker A."/>
            <person name="Abrahante J.E."/>
            <person name="Garbe J."/>
            <person name="Badalamenti J.P."/>
            <person name="Herman A."/>
            <person name="Mangelson H."/>
            <person name="Liachko I."/>
            <person name="Sullivan S."/>
            <person name="Sone E.D."/>
            <person name="Koren S."/>
            <person name="Silverstein K.A.T."/>
            <person name="Beckman K.B."/>
            <person name="Gohl D.M."/>
        </authorList>
    </citation>
    <scope>NUCLEOTIDE SEQUENCE</scope>
    <source>
        <strain evidence="8">Duluth1</strain>
        <tissue evidence="8">Whole animal</tissue>
    </source>
</reference>
<dbReference type="PANTHER" id="PTHR19871:SF14">
    <property type="entry name" value="DUF4062 DOMAIN-CONTAINING PROTEIN"/>
    <property type="match status" value="1"/>
</dbReference>
<proteinExistence type="predicted"/>
<dbReference type="InterPro" id="IPR011047">
    <property type="entry name" value="Quinoprotein_ADH-like_sf"/>
</dbReference>
<dbReference type="PANTHER" id="PTHR19871">
    <property type="entry name" value="BETA TRANSDUCIN-RELATED PROTEIN"/>
    <property type="match status" value="1"/>
</dbReference>
<dbReference type="Proteomes" id="UP000828390">
    <property type="component" value="Unassembled WGS sequence"/>
</dbReference>
<dbReference type="Pfam" id="PF13271">
    <property type="entry name" value="DUF4062"/>
    <property type="match status" value="1"/>
</dbReference>
<dbReference type="InterPro" id="IPR001680">
    <property type="entry name" value="WD40_rpt"/>
</dbReference>
<evidence type="ECO:0000259" key="5">
    <source>
        <dbReference type="Pfam" id="PF05729"/>
    </source>
</evidence>
<feature type="repeat" description="WD" evidence="3">
    <location>
        <begin position="1685"/>
        <end position="1726"/>
    </location>
</feature>
<evidence type="ECO:0000256" key="3">
    <source>
        <dbReference type="PROSITE-ProRule" id="PRU00221"/>
    </source>
</evidence>
<evidence type="ECO:0000313" key="8">
    <source>
        <dbReference type="EMBL" id="KAH3861364.1"/>
    </source>
</evidence>
<dbReference type="InterPro" id="IPR019775">
    <property type="entry name" value="WD40_repeat_CS"/>
</dbReference>
<dbReference type="PROSITE" id="PS00678">
    <property type="entry name" value="WD_REPEATS_1"/>
    <property type="match status" value="1"/>
</dbReference>